<keyword evidence="4" id="KW-0547">Nucleotide-binding</keyword>
<comment type="caution">
    <text evidence="15">The sequence shown here is derived from an EMBL/GenBank/DDBJ whole genome shotgun (WGS) entry which is preliminary data.</text>
</comment>
<keyword evidence="5" id="KW-0227">DNA damage</keyword>
<keyword evidence="3" id="KW-0677">Repeat</keyword>
<evidence type="ECO:0000256" key="5">
    <source>
        <dbReference type="ARBA" id="ARBA00022763"/>
    </source>
</evidence>
<evidence type="ECO:0000256" key="13">
    <source>
        <dbReference type="ARBA" id="ARBA00042156"/>
    </source>
</evidence>
<evidence type="ECO:0000256" key="11">
    <source>
        <dbReference type="ARBA" id="ARBA00038000"/>
    </source>
</evidence>
<evidence type="ECO:0000256" key="6">
    <source>
        <dbReference type="ARBA" id="ARBA00022769"/>
    </source>
</evidence>
<dbReference type="GO" id="GO:0004518">
    <property type="term" value="F:nuclease activity"/>
    <property type="evidence" value="ECO:0007669"/>
    <property type="project" value="UniProtKB-KW"/>
</dbReference>
<dbReference type="GO" id="GO:0016887">
    <property type="term" value="F:ATP hydrolysis activity"/>
    <property type="evidence" value="ECO:0007669"/>
    <property type="project" value="InterPro"/>
</dbReference>
<gene>
    <name evidence="15" type="ORF">IAC75_06155</name>
</gene>
<evidence type="ECO:0000256" key="3">
    <source>
        <dbReference type="ARBA" id="ARBA00022737"/>
    </source>
</evidence>
<feature type="domain" description="ABC transporter" evidence="14">
    <location>
        <begin position="98"/>
        <end position="189"/>
    </location>
</feature>
<comment type="subcellular location">
    <subcellularLocation>
        <location evidence="1">Cytoplasm</location>
    </subcellularLocation>
</comment>
<proteinExistence type="inferred from homology"/>
<comment type="similarity">
    <text evidence="11">Belongs to the ABC transporter superfamily. UvrA family.</text>
</comment>
<reference evidence="15" key="2">
    <citation type="journal article" date="2021" name="PeerJ">
        <title>Extensive microbial diversity within the chicken gut microbiome revealed by metagenomics and culture.</title>
        <authorList>
            <person name="Gilroy R."/>
            <person name="Ravi A."/>
            <person name="Getino M."/>
            <person name="Pursley I."/>
            <person name="Horton D.L."/>
            <person name="Alikhan N.F."/>
            <person name="Baker D."/>
            <person name="Gharbi K."/>
            <person name="Hall N."/>
            <person name="Watson M."/>
            <person name="Adriaenssens E.M."/>
            <person name="Foster-Nyarko E."/>
            <person name="Jarju S."/>
            <person name="Secka A."/>
            <person name="Antonio M."/>
            <person name="Oren A."/>
            <person name="Chaudhuri R.R."/>
            <person name="La Ragione R."/>
            <person name="Hildebrand F."/>
            <person name="Pallen M.J."/>
        </authorList>
    </citation>
    <scope>NUCLEOTIDE SEQUENCE</scope>
    <source>
        <strain evidence="15">10669</strain>
    </source>
</reference>
<dbReference type="GO" id="GO:0005737">
    <property type="term" value="C:cytoplasm"/>
    <property type="evidence" value="ECO:0007669"/>
    <property type="project" value="UniProtKB-SubCell"/>
</dbReference>
<accession>A0A9D1NKB4</accession>
<keyword evidence="7 15" id="KW-0067">ATP-binding</keyword>
<dbReference type="InterPro" id="IPR027417">
    <property type="entry name" value="P-loop_NTPase"/>
</dbReference>
<evidence type="ECO:0000313" key="16">
    <source>
        <dbReference type="Proteomes" id="UP000886812"/>
    </source>
</evidence>
<feature type="non-terminal residue" evidence="15">
    <location>
        <position position="1"/>
    </location>
</feature>
<keyword evidence="10" id="KW-0234">DNA repair</keyword>
<evidence type="ECO:0000256" key="9">
    <source>
        <dbReference type="ARBA" id="ARBA00023125"/>
    </source>
</evidence>
<sequence length="264" mass="28954">HAGIDGLENFEGFARIDQSPIGRTPRSNPATFTGIFDRLRKIFAETPLAKMRGYDAGRFSFNKRGGRCEKCQGEGQIPLDMQFLGETWVECPSCRGARYNRETLEVLFKGKNIAEVLDMTVAEARAFFRAQPSVAGALETLDAVGLGYLKLGQPAPTLSGGEAQRLKLALELSKIKKGPTLYLLDEPTTGLHWDDVRLLLKLLFRLRDAGHTLIVIEHNSDVVRCADWLVELGPGGGNGGGNLIFAGTPEALRRRADTPTARFL</sequence>
<organism evidence="15 16">
    <name type="scientific">Candidatus Spyradosoma merdigallinarum</name>
    <dbReference type="NCBI Taxonomy" id="2840950"/>
    <lineage>
        <taxon>Bacteria</taxon>
        <taxon>Pseudomonadati</taxon>
        <taxon>Verrucomicrobiota</taxon>
        <taxon>Opitutia</taxon>
        <taxon>Opitutia incertae sedis</taxon>
        <taxon>Candidatus Spyradosoma</taxon>
    </lineage>
</organism>
<evidence type="ECO:0000256" key="1">
    <source>
        <dbReference type="ARBA" id="ARBA00004496"/>
    </source>
</evidence>
<dbReference type="InterPro" id="IPR003439">
    <property type="entry name" value="ABC_transporter-like_ATP-bd"/>
</dbReference>
<protein>
    <recommendedName>
        <fullName evidence="12">UvrABC system protein A</fullName>
    </recommendedName>
    <alternativeName>
        <fullName evidence="13">Excinuclease ABC subunit A</fullName>
    </alternativeName>
</protein>
<evidence type="ECO:0000259" key="14">
    <source>
        <dbReference type="Pfam" id="PF00005"/>
    </source>
</evidence>
<keyword evidence="9" id="KW-0238">DNA-binding</keyword>
<dbReference type="GO" id="GO:0005524">
    <property type="term" value="F:ATP binding"/>
    <property type="evidence" value="ECO:0007669"/>
    <property type="project" value="UniProtKB-KW"/>
</dbReference>
<keyword evidence="6" id="KW-0228">DNA excision</keyword>
<evidence type="ECO:0000256" key="2">
    <source>
        <dbReference type="ARBA" id="ARBA00022490"/>
    </source>
</evidence>
<evidence type="ECO:0000256" key="4">
    <source>
        <dbReference type="ARBA" id="ARBA00022741"/>
    </source>
</evidence>
<dbReference type="Gene3D" id="3.40.50.300">
    <property type="entry name" value="P-loop containing nucleotide triphosphate hydrolases"/>
    <property type="match status" value="1"/>
</dbReference>
<keyword evidence="8" id="KW-0267">Excision nuclease</keyword>
<evidence type="ECO:0000256" key="12">
    <source>
        <dbReference type="ARBA" id="ARBA00039316"/>
    </source>
</evidence>
<dbReference type="PROSITE" id="PS00211">
    <property type="entry name" value="ABC_TRANSPORTER_1"/>
    <property type="match status" value="1"/>
</dbReference>
<dbReference type="PANTHER" id="PTHR43152">
    <property type="entry name" value="UVRABC SYSTEM PROTEIN A"/>
    <property type="match status" value="1"/>
</dbReference>
<dbReference type="GO" id="GO:0006281">
    <property type="term" value="P:DNA repair"/>
    <property type="evidence" value="ECO:0007669"/>
    <property type="project" value="UniProtKB-KW"/>
</dbReference>
<dbReference type="InterPro" id="IPR017871">
    <property type="entry name" value="ABC_transporter-like_CS"/>
</dbReference>
<dbReference type="PANTHER" id="PTHR43152:SF3">
    <property type="entry name" value="UVRABC SYSTEM PROTEIN A"/>
    <property type="match status" value="1"/>
</dbReference>
<reference evidence="15" key="1">
    <citation type="submission" date="2020-10" db="EMBL/GenBank/DDBJ databases">
        <authorList>
            <person name="Gilroy R."/>
        </authorList>
    </citation>
    <scope>NUCLEOTIDE SEQUENCE</scope>
    <source>
        <strain evidence="15">10669</strain>
    </source>
</reference>
<dbReference type="Pfam" id="PF00005">
    <property type="entry name" value="ABC_tran"/>
    <property type="match status" value="1"/>
</dbReference>
<evidence type="ECO:0000256" key="8">
    <source>
        <dbReference type="ARBA" id="ARBA00022881"/>
    </source>
</evidence>
<dbReference type="Proteomes" id="UP000886812">
    <property type="component" value="Unassembled WGS sequence"/>
</dbReference>
<evidence type="ECO:0000256" key="10">
    <source>
        <dbReference type="ARBA" id="ARBA00023204"/>
    </source>
</evidence>
<dbReference type="GO" id="GO:0003677">
    <property type="term" value="F:DNA binding"/>
    <property type="evidence" value="ECO:0007669"/>
    <property type="project" value="UniProtKB-KW"/>
</dbReference>
<dbReference type="AlphaFoldDB" id="A0A9D1NKB4"/>
<dbReference type="Gene3D" id="1.20.1580.10">
    <property type="entry name" value="ABC transporter ATPase like domain"/>
    <property type="match status" value="1"/>
</dbReference>
<evidence type="ECO:0000256" key="7">
    <source>
        <dbReference type="ARBA" id="ARBA00022840"/>
    </source>
</evidence>
<dbReference type="EMBL" id="DVOG01000159">
    <property type="protein sequence ID" value="HIV04708.1"/>
    <property type="molecule type" value="Genomic_DNA"/>
</dbReference>
<name>A0A9D1NKB4_9BACT</name>
<dbReference type="SUPFAM" id="SSF52540">
    <property type="entry name" value="P-loop containing nucleoside triphosphate hydrolases"/>
    <property type="match status" value="1"/>
</dbReference>
<keyword evidence="2" id="KW-0963">Cytoplasm</keyword>
<evidence type="ECO:0000313" key="15">
    <source>
        <dbReference type="EMBL" id="HIV04708.1"/>
    </source>
</evidence>